<dbReference type="EMBL" id="FOIU01000001">
    <property type="protein sequence ID" value="SEW13076.1"/>
    <property type="molecule type" value="Genomic_DNA"/>
</dbReference>
<dbReference type="STRING" id="356305.SAMN05421841_1188"/>
<evidence type="ECO:0000313" key="4">
    <source>
        <dbReference type="Proteomes" id="UP000199469"/>
    </source>
</evidence>
<dbReference type="AlphaFoldDB" id="A0A1I0PFA4"/>
<evidence type="ECO:0000256" key="1">
    <source>
        <dbReference type="SAM" id="Coils"/>
    </source>
</evidence>
<keyword evidence="2" id="KW-0732">Signal</keyword>
<keyword evidence="4" id="KW-1185">Reference proteome</keyword>
<evidence type="ECO:0008006" key="5">
    <source>
        <dbReference type="Google" id="ProtNLM"/>
    </source>
</evidence>
<organism evidence="3 4">
    <name type="scientific">Chryseobacterium wanjuense</name>
    <dbReference type="NCBI Taxonomy" id="356305"/>
    <lineage>
        <taxon>Bacteria</taxon>
        <taxon>Pseudomonadati</taxon>
        <taxon>Bacteroidota</taxon>
        <taxon>Flavobacteriia</taxon>
        <taxon>Flavobacteriales</taxon>
        <taxon>Weeksellaceae</taxon>
        <taxon>Chryseobacterium group</taxon>
        <taxon>Chryseobacterium</taxon>
    </lineage>
</organism>
<feature type="coiled-coil region" evidence="1">
    <location>
        <begin position="61"/>
        <end position="96"/>
    </location>
</feature>
<evidence type="ECO:0000313" key="3">
    <source>
        <dbReference type="EMBL" id="SEW13076.1"/>
    </source>
</evidence>
<dbReference type="OrthoDB" id="1466811at2"/>
<sequence length="359" mass="41055">MKKKIALMTAVMAFSYTFAQENPHLKSYSEKIDSIVVSEKSKMNAELDDVDRNFKDKKITAEEKQKQRADIASRYEEMINEKVDAQQSELENATKSMVRSAVLGKKDSLYHGKNQLELGLGGVKMKINKDKTPKDYLRTWELAVSLTGANLTEKNEFFKFYNKESDVRSTIINSSQFVLRYENQLGGFTSPVFYRIGLGVRSDRYVPKYGKAFMQQDKTLFVDEFTRGNLKRTYLGNAYIFVPVDLKFVLNPKYVVHEGVKYLDNKKSQLNIVAGIYGGVRTQSVIYNKYSTEDSKRIVEKERVMQGVNNFVFGGKFGIGYGGINLFIQKDFTPLFNNDAQLKKKYGLQIGIEIANVNF</sequence>
<keyword evidence="1" id="KW-0175">Coiled coil</keyword>
<accession>A0A1I0PFA4</accession>
<reference evidence="4" key="1">
    <citation type="submission" date="2016-10" db="EMBL/GenBank/DDBJ databases">
        <authorList>
            <person name="Varghese N."/>
            <person name="Submissions S."/>
        </authorList>
    </citation>
    <scope>NUCLEOTIDE SEQUENCE [LARGE SCALE GENOMIC DNA]</scope>
    <source>
        <strain evidence="4">DSM 17724</strain>
    </source>
</reference>
<proteinExistence type="predicted"/>
<dbReference type="Proteomes" id="UP000199469">
    <property type="component" value="Unassembled WGS sequence"/>
</dbReference>
<gene>
    <name evidence="3" type="ORF">SAMN05421841_1188</name>
</gene>
<dbReference type="RefSeq" id="WP_089791090.1">
    <property type="nucleotide sequence ID" value="NZ_FOIU01000001.1"/>
</dbReference>
<feature type="signal peptide" evidence="2">
    <location>
        <begin position="1"/>
        <end position="19"/>
    </location>
</feature>
<feature type="chain" id="PRO_5011440741" description="Outer membrane protein beta-barrel domain-containing protein" evidence="2">
    <location>
        <begin position="20"/>
        <end position="359"/>
    </location>
</feature>
<evidence type="ECO:0000256" key="2">
    <source>
        <dbReference type="SAM" id="SignalP"/>
    </source>
</evidence>
<name>A0A1I0PFA4_9FLAO</name>
<protein>
    <recommendedName>
        <fullName evidence="5">Outer membrane protein beta-barrel domain-containing protein</fullName>
    </recommendedName>
</protein>